<dbReference type="AlphaFoldDB" id="A0A120I9J4"/>
<evidence type="ECO:0000313" key="4">
    <source>
        <dbReference type="Proteomes" id="UP000594771"/>
    </source>
</evidence>
<dbReference type="InterPro" id="IPR033877">
    <property type="entry name" value="Frm2/Hbn1"/>
</dbReference>
<dbReference type="EMBL" id="JAOTML010000005">
    <property type="protein sequence ID" value="MCY3053385.1"/>
    <property type="molecule type" value="Genomic_DNA"/>
</dbReference>
<dbReference type="PANTHER" id="PTHR43035:SF1">
    <property type="entry name" value="FATTY ACID REPRESSION MUTANT PROTEIN 2-RELATED"/>
    <property type="match status" value="1"/>
</dbReference>
<evidence type="ECO:0000259" key="1">
    <source>
        <dbReference type="Pfam" id="PF00881"/>
    </source>
</evidence>
<dbReference type="GO" id="GO:0016491">
    <property type="term" value="F:oxidoreductase activity"/>
    <property type="evidence" value="ECO:0007669"/>
    <property type="project" value="InterPro"/>
</dbReference>
<proteinExistence type="predicted"/>
<organism evidence="3 4">
    <name type="scientific">Aerococcus urinae</name>
    <dbReference type="NCBI Taxonomy" id="1376"/>
    <lineage>
        <taxon>Bacteria</taxon>
        <taxon>Bacillati</taxon>
        <taxon>Bacillota</taxon>
        <taxon>Bacilli</taxon>
        <taxon>Lactobacillales</taxon>
        <taxon>Aerococcaceae</taxon>
        <taxon>Aerococcus</taxon>
    </lineage>
</organism>
<dbReference type="InterPro" id="IPR029479">
    <property type="entry name" value="Nitroreductase"/>
</dbReference>
<sequence>MTQLKDLAAKRRSIYHIGKNTDHSAKEIVDALQAVLKDVPTAFNSQTSRIVIAFGDKHQALWDEIYQVQEGVLEGDMWEQMSGVIQGAKEGLGTILFFEDLNEVENMPANPERSTAYKENNNANHQYAAWLTLAELDLGATLQHFNIGYEQGFDKSIRQMFDLPDSYAMLAQMPFGSIETPAGDKDYIDQDEKVRVYE</sequence>
<protein>
    <submittedName>
        <fullName evidence="3">Nitroreductase family protein</fullName>
    </submittedName>
</protein>
<dbReference type="GO" id="GO:0034599">
    <property type="term" value="P:cellular response to oxidative stress"/>
    <property type="evidence" value="ECO:0007669"/>
    <property type="project" value="InterPro"/>
</dbReference>
<reference evidence="3 4" key="1">
    <citation type="submission" date="2020-12" db="EMBL/GenBank/DDBJ databases">
        <title>FDA dAtabase for Regulatory Grade micrObial Sequences (FDA-ARGOS): Supporting development and validation of Infectious Disease Dx tests.</title>
        <authorList>
            <person name="Sproer C."/>
            <person name="Gronow S."/>
            <person name="Severitt S."/>
            <person name="Schroder I."/>
            <person name="Tallon L."/>
            <person name="Sadzewicz L."/>
            <person name="Zhao X."/>
            <person name="Boylan J."/>
            <person name="Ott S."/>
            <person name="Bowen H."/>
            <person name="Vavikolanu K."/>
            <person name="Mehta A."/>
            <person name="Aluvathingal J."/>
            <person name="Nadendla S."/>
            <person name="Lowell S."/>
            <person name="Myers T."/>
            <person name="Yan Y."/>
            <person name="Sichtig H."/>
        </authorList>
    </citation>
    <scope>NUCLEOTIDE SEQUENCE [LARGE SCALE GENOMIC DNA]</scope>
    <source>
        <strain evidence="3 4">FDAARGOS_911</strain>
    </source>
</reference>
<keyword evidence="5" id="KW-1185">Reference proteome</keyword>
<name>A0A120I9J4_9LACT</name>
<feature type="domain" description="Nitroreductase" evidence="1">
    <location>
        <begin position="9"/>
        <end position="176"/>
    </location>
</feature>
<dbReference type="InterPro" id="IPR000415">
    <property type="entry name" value="Nitroreductase-like"/>
</dbReference>
<dbReference type="Proteomes" id="UP000594771">
    <property type="component" value="Chromosome"/>
</dbReference>
<dbReference type="RefSeq" id="WP_060777609.1">
    <property type="nucleotide sequence ID" value="NZ_CAJHLF010000001.1"/>
</dbReference>
<dbReference type="SUPFAM" id="SSF55469">
    <property type="entry name" value="FMN-dependent nitroreductase-like"/>
    <property type="match status" value="1"/>
</dbReference>
<dbReference type="GeneID" id="35766793"/>
<dbReference type="Pfam" id="PF00881">
    <property type="entry name" value="Nitroreductase"/>
    <property type="match status" value="1"/>
</dbReference>
<dbReference type="PANTHER" id="PTHR43035">
    <property type="entry name" value="FATTY ACID REPRESSION MUTANT PROTEIN 2-RELATED"/>
    <property type="match status" value="1"/>
</dbReference>
<dbReference type="OrthoDB" id="9810617at2"/>
<dbReference type="Gene3D" id="3.40.109.10">
    <property type="entry name" value="NADH Oxidase"/>
    <property type="match status" value="1"/>
</dbReference>
<accession>A0A120I9J4</accession>
<dbReference type="KEGG" id="aun:AWM73_00670"/>
<gene>
    <name evidence="3" type="ORF">I6G68_00350</name>
    <name evidence="2" type="ORF">ODY43_05200</name>
</gene>
<evidence type="ECO:0000313" key="5">
    <source>
        <dbReference type="Proteomes" id="UP001069145"/>
    </source>
</evidence>
<evidence type="ECO:0000313" key="2">
    <source>
        <dbReference type="EMBL" id="MCY3053385.1"/>
    </source>
</evidence>
<dbReference type="Proteomes" id="UP001069145">
    <property type="component" value="Unassembled WGS sequence"/>
</dbReference>
<evidence type="ECO:0000313" key="3">
    <source>
        <dbReference type="EMBL" id="QPS01570.1"/>
    </source>
</evidence>
<dbReference type="EMBL" id="CP065662">
    <property type="protein sequence ID" value="QPS01570.1"/>
    <property type="molecule type" value="Genomic_DNA"/>
</dbReference>
<reference evidence="2" key="2">
    <citation type="submission" date="2022-09" db="EMBL/GenBank/DDBJ databases">
        <title>Aerococcus urinae taxonomy study.</title>
        <authorList>
            <person name="Christensen J."/>
            <person name="Senneby E."/>
        </authorList>
    </citation>
    <scope>NUCLEOTIDE SEQUENCE</scope>
    <source>
        <strain evidence="2">NLD-066-U95</strain>
    </source>
</reference>